<dbReference type="InterPro" id="IPR000571">
    <property type="entry name" value="Znf_CCCH"/>
</dbReference>
<keyword evidence="1" id="KW-0862">Zinc</keyword>
<dbReference type="EMBL" id="CADEPI010000259">
    <property type="protein sequence ID" value="CAB3382184.1"/>
    <property type="molecule type" value="Genomic_DNA"/>
</dbReference>
<proteinExistence type="predicted"/>
<keyword evidence="4" id="KW-1185">Reference proteome</keyword>
<evidence type="ECO:0000313" key="3">
    <source>
        <dbReference type="EMBL" id="CAB3382184.1"/>
    </source>
</evidence>
<keyword evidence="1" id="KW-0479">Metal-binding</keyword>
<dbReference type="AlphaFoldDB" id="A0A8S1DHZ6"/>
<gene>
    <name evidence="3" type="ORF">CLODIP_2_CD12748</name>
</gene>
<reference evidence="3 4" key="1">
    <citation type="submission" date="2020-04" db="EMBL/GenBank/DDBJ databases">
        <authorList>
            <person name="Alioto T."/>
            <person name="Alioto T."/>
            <person name="Gomez Garrido J."/>
        </authorList>
    </citation>
    <scope>NUCLEOTIDE SEQUENCE [LARGE SCALE GENOMIC DNA]</scope>
</reference>
<dbReference type="PROSITE" id="PS50103">
    <property type="entry name" value="ZF_C3H1"/>
    <property type="match status" value="1"/>
</dbReference>
<evidence type="ECO:0000259" key="2">
    <source>
        <dbReference type="PROSITE" id="PS50103"/>
    </source>
</evidence>
<feature type="zinc finger region" description="C3H1-type" evidence="1">
    <location>
        <begin position="222"/>
        <end position="250"/>
    </location>
</feature>
<organism evidence="3 4">
    <name type="scientific">Cloeon dipterum</name>
    <dbReference type="NCBI Taxonomy" id="197152"/>
    <lineage>
        <taxon>Eukaryota</taxon>
        <taxon>Metazoa</taxon>
        <taxon>Ecdysozoa</taxon>
        <taxon>Arthropoda</taxon>
        <taxon>Hexapoda</taxon>
        <taxon>Insecta</taxon>
        <taxon>Pterygota</taxon>
        <taxon>Palaeoptera</taxon>
        <taxon>Ephemeroptera</taxon>
        <taxon>Pisciforma</taxon>
        <taxon>Baetidae</taxon>
        <taxon>Cloeon</taxon>
    </lineage>
</organism>
<accession>A0A8S1DHZ6</accession>
<comment type="caution">
    <text evidence="3">The sequence shown here is derived from an EMBL/GenBank/DDBJ whole genome shotgun (WGS) entry which is preliminary data.</text>
</comment>
<evidence type="ECO:0000313" key="4">
    <source>
        <dbReference type="Proteomes" id="UP000494165"/>
    </source>
</evidence>
<feature type="domain" description="C3H1-type" evidence="2">
    <location>
        <begin position="222"/>
        <end position="250"/>
    </location>
</feature>
<evidence type="ECO:0000256" key="1">
    <source>
        <dbReference type="PROSITE-ProRule" id="PRU00723"/>
    </source>
</evidence>
<sequence length="329" mass="37045">MSYPSYRNYPETERNRNELEYLKGFLARHNVSPVKVAPAIRRAPKGPSRSWRNPALLQPPLPAVVAPPAPTKILVNPNFQQGAKILVNPNFKQPKKILVNPAFSQPTAIHVNPKLLSLPKSPRVLYKSKNKLILKKQPVAASLENKPKSSPFIFKSKNKLVRQTTVVTKKSPADRKKTRPGNFTLISGERFVSNGGTRLTRLQTIQRQAKQKSLLILSNKRKSTSLPCTIFLKLGRCPKGDACERSHVTQMSLFKYKRPTPIKGTANKVIFPSVHLLGVLCWFKKIQVAEGAVKKTETRYYQTTEEQECKAVRPERSKVLGELPSFIPL</sequence>
<dbReference type="Proteomes" id="UP000494165">
    <property type="component" value="Unassembled WGS sequence"/>
</dbReference>
<protein>
    <recommendedName>
        <fullName evidence="2">C3H1-type domain-containing protein</fullName>
    </recommendedName>
</protein>
<dbReference type="GO" id="GO:0008270">
    <property type="term" value="F:zinc ion binding"/>
    <property type="evidence" value="ECO:0007669"/>
    <property type="project" value="UniProtKB-KW"/>
</dbReference>
<name>A0A8S1DHZ6_9INSE</name>
<dbReference type="OrthoDB" id="3247158at2759"/>
<keyword evidence="1" id="KW-0863">Zinc-finger</keyword>